<gene>
    <name evidence="1" type="ORF">Csa_022904</name>
</gene>
<accession>A0ACB6HC94</accession>
<protein>
    <submittedName>
        <fullName evidence="1">Uncharacterized protein</fullName>
    </submittedName>
</protein>
<name>A0ACB6HC94_CUCSA</name>
<keyword evidence="2" id="KW-1185">Reference proteome</keyword>
<reference evidence="1 2" key="3">
    <citation type="journal article" date="2010" name="BMC Genomics">
        <title>Transcriptome sequencing and comparative analysis of cucumber flowers with different sex types.</title>
        <authorList>
            <person name="Guo S."/>
            <person name="Zheng Y."/>
            <person name="Joung J.G."/>
            <person name="Liu S."/>
            <person name="Zhang Z."/>
            <person name="Crasta O.R."/>
            <person name="Sobral B.W."/>
            <person name="Xu Y."/>
            <person name="Huang S."/>
            <person name="Fei Z."/>
        </authorList>
    </citation>
    <scope>NUCLEOTIDE SEQUENCE [LARGE SCALE GENOMIC DNA]</scope>
    <source>
        <strain evidence="2">cv. 9930</strain>
        <tissue evidence="1">Leaf</tissue>
    </source>
</reference>
<organism evidence="1 2">
    <name type="scientific">Cucumis sativus</name>
    <name type="common">Cucumber</name>
    <dbReference type="NCBI Taxonomy" id="3659"/>
    <lineage>
        <taxon>Eukaryota</taxon>
        <taxon>Viridiplantae</taxon>
        <taxon>Streptophyta</taxon>
        <taxon>Embryophyta</taxon>
        <taxon>Tracheophyta</taxon>
        <taxon>Spermatophyta</taxon>
        <taxon>Magnoliopsida</taxon>
        <taxon>eudicotyledons</taxon>
        <taxon>Gunneridae</taxon>
        <taxon>Pentapetalae</taxon>
        <taxon>rosids</taxon>
        <taxon>fabids</taxon>
        <taxon>Cucurbitales</taxon>
        <taxon>Cucurbitaceae</taxon>
        <taxon>Benincaseae</taxon>
        <taxon>Cucumis</taxon>
    </lineage>
</organism>
<sequence length="187" mass="21907">MSSQIKALNLSPKNLGFPHKVIKKQLVWRLPEAVDHVRELQPSFHIYPAFTSKQCQRERDSDKDGKINFNEFFHGLFDMVRNYDENHNSSHHSEDSRDGPARNLFAVLDKDNDGHLSNEELLPIIGKIHPSEHYYAKQQAEYIIQQADADKDGRLTLAEMIDHPYVFYSAIFNEDDEDDYDFHDEFR</sequence>
<dbReference type="Proteomes" id="UP000029981">
    <property type="component" value="Unassembled WGS sequence"/>
</dbReference>
<comment type="caution">
    <text evidence="1">The sequence shown here is derived from an EMBL/GenBank/DDBJ whole genome shotgun (WGS) entry which is preliminary data.</text>
</comment>
<evidence type="ECO:0000313" key="2">
    <source>
        <dbReference type="Proteomes" id="UP000029981"/>
    </source>
</evidence>
<evidence type="ECO:0000313" key="1">
    <source>
        <dbReference type="EMBL" id="KAE8637530.1"/>
    </source>
</evidence>
<reference evidence="1 2" key="5">
    <citation type="journal article" date="2019" name="Gigascience">
        <title>A chromosome-scale genome assembly of cucumber (Cucumis sativus L.).</title>
        <authorList>
            <person name="Li Q."/>
            <person name="Li H."/>
            <person name="Huang W."/>
            <person name="Xu Y."/>
            <person name="Zhou Q."/>
            <person name="Wang S."/>
            <person name="Ruan J."/>
            <person name="Huang S."/>
            <person name="Zhang Z."/>
        </authorList>
    </citation>
    <scope>NUCLEOTIDE SEQUENCE [LARGE SCALE GENOMIC DNA]</scope>
    <source>
        <strain evidence="2">cv. 9930</strain>
        <tissue evidence="1">Leaf</tissue>
    </source>
</reference>
<dbReference type="EMBL" id="ACHR03000015">
    <property type="protein sequence ID" value="KAE8637530.1"/>
    <property type="molecule type" value="Genomic_DNA"/>
</dbReference>
<reference evidence="1 2" key="4">
    <citation type="journal article" date="2011" name="BMC Genomics">
        <title>RNA-Seq improves annotation of protein-coding genes in the cucumber genome.</title>
        <authorList>
            <person name="Li Z."/>
            <person name="Zhang Z."/>
            <person name="Yan P."/>
            <person name="Huang S."/>
            <person name="Fei Z."/>
            <person name="Lin K."/>
        </authorList>
    </citation>
    <scope>NUCLEOTIDE SEQUENCE [LARGE SCALE GENOMIC DNA]</scope>
    <source>
        <strain evidence="2">cv. 9930</strain>
        <tissue evidence="1">Leaf</tissue>
    </source>
</reference>
<proteinExistence type="predicted"/>
<reference evidence="1 2" key="2">
    <citation type="journal article" date="2009" name="PLoS ONE">
        <title>An integrated genetic and cytogenetic map of the cucumber genome.</title>
        <authorList>
            <person name="Ren Y."/>
            <person name="Zhang Z."/>
            <person name="Liu J."/>
            <person name="Staub J.E."/>
            <person name="Han Y."/>
            <person name="Cheng Z."/>
            <person name="Li X."/>
            <person name="Lu J."/>
            <person name="Miao H."/>
            <person name="Kang H."/>
            <person name="Xie B."/>
            <person name="Gu X."/>
            <person name="Wang X."/>
            <person name="Du Y."/>
            <person name="Jin W."/>
            <person name="Huang S."/>
        </authorList>
    </citation>
    <scope>NUCLEOTIDE SEQUENCE [LARGE SCALE GENOMIC DNA]</scope>
    <source>
        <strain evidence="2">cv. 9930</strain>
        <tissue evidence="1">Leaf</tissue>
    </source>
</reference>
<reference evidence="1 2" key="1">
    <citation type="journal article" date="2009" name="Nat. Genet.">
        <title>The genome of the cucumber, Cucumis sativus L.</title>
        <authorList>
            <person name="Huang S."/>
            <person name="Li R."/>
            <person name="Zhang Z."/>
            <person name="Li L."/>
            <person name="Gu X."/>
            <person name="Fan W."/>
            <person name="Lucas W.J."/>
            <person name="Wang X."/>
            <person name="Xie B."/>
            <person name="Ni P."/>
            <person name="Ren Y."/>
            <person name="Zhu H."/>
            <person name="Li J."/>
            <person name="Lin K."/>
            <person name="Jin W."/>
            <person name="Fei Z."/>
            <person name="Li G."/>
            <person name="Staub J."/>
            <person name="Kilian A."/>
            <person name="van der Vossen E.A."/>
            <person name="Wu Y."/>
            <person name="Guo J."/>
            <person name="He J."/>
            <person name="Jia Z."/>
            <person name="Ren Y."/>
            <person name="Tian G."/>
            <person name="Lu Y."/>
            <person name="Ruan J."/>
            <person name="Qian W."/>
            <person name="Wang M."/>
            <person name="Huang Q."/>
            <person name="Li B."/>
            <person name="Xuan Z."/>
            <person name="Cao J."/>
            <person name="Asan"/>
            <person name="Wu Z."/>
            <person name="Zhang J."/>
            <person name="Cai Q."/>
            <person name="Bai Y."/>
            <person name="Zhao B."/>
            <person name="Han Y."/>
            <person name="Li Y."/>
            <person name="Li X."/>
            <person name="Wang S."/>
            <person name="Shi Q."/>
            <person name="Liu S."/>
            <person name="Cho W.K."/>
            <person name="Kim J.Y."/>
            <person name="Xu Y."/>
            <person name="Heller-Uszynska K."/>
            <person name="Miao H."/>
            <person name="Cheng Z."/>
            <person name="Zhang S."/>
            <person name="Wu J."/>
            <person name="Yang Y."/>
            <person name="Kang H."/>
            <person name="Li M."/>
            <person name="Liang H."/>
            <person name="Ren X."/>
            <person name="Shi Z."/>
            <person name="Wen M."/>
            <person name="Jian M."/>
            <person name="Yang H."/>
            <person name="Zhang G."/>
            <person name="Yang Z."/>
            <person name="Chen R."/>
            <person name="Liu S."/>
            <person name="Li J."/>
            <person name="Ma L."/>
            <person name="Liu H."/>
            <person name="Zhou Y."/>
            <person name="Zhao J."/>
            <person name="Fang X."/>
            <person name="Li G."/>
            <person name="Fang L."/>
            <person name="Li Y."/>
            <person name="Liu D."/>
            <person name="Zheng H."/>
            <person name="Zhang Y."/>
            <person name="Qin N."/>
            <person name="Li Z."/>
            <person name="Yang G."/>
            <person name="Yang S."/>
            <person name="Bolund L."/>
            <person name="Kristiansen K."/>
            <person name="Zheng H."/>
            <person name="Li S."/>
            <person name="Zhang X."/>
            <person name="Yang H."/>
            <person name="Wang J."/>
            <person name="Sun R."/>
            <person name="Zhang B."/>
            <person name="Jiang S."/>
            <person name="Wang J."/>
            <person name="Du Y."/>
            <person name="Li S."/>
        </authorList>
    </citation>
    <scope>NUCLEOTIDE SEQUENCE [LARGE SCALE GENOMIC DNA]</scope>
    <source>
        <strain evidence="2">cv. 9930</strain>
        <tissue evidence="1">Leaf</tissue>
    </source>
</reference>